<feature type="domain" description="Helicase ATP-binding" evidence="2">
    <location>
        <begin position="254"/>
        <end position="412"/>
    </location>
</feature>
<feature type="domain" description="Helicase C-terminal" evidence="3">
    <location>
        <begin position="686"/>
        <end position="871"/>
    </location>
</feature>
<dbReference type="PANTHER" id="PTHR45766:SF6">
    <property type="entry name" value="SWI_SNF-RELATED MATRIX-ASSOCIATED ACTIN-DEPENDENT REGULATOR OF CHROMATIN SUBFAMILY A-LIKE PROTEIN 1"/>
    <property type="match status" value="1"/>
</dbReference>
<dbReference type="Pfam" id="PF00271">
    <property type="entry name" value="Helicase_C"/>
    <property type="match status" value="1"/>
</dbReference>
<keyword evidence="4" id="KW-0547">Nucleotide-binding</keyword>
<dbReference type="GO" id="GO:0004386">
    <property type="term" value="F:helicase activity"/>
    <property type="evidence" value="ECO:0007669"/>
    <property type="project" value="UniProtKB-KW"/>
</dbReference>
<keyword evidence="4" id="KW-0067">ATP-binding</keyword>
<dbReference type="PANTHER" id="PTHR45766">
    <property type="entry name" value="DNA ANNEALING HELICASE AND ENDONUCLEASE ZRANB3 FAMILY MEMBER"/>
    <property type="match status" value="1"/>
</dbReference>
<keyword evidence="5" id="KW-1185">Reference proteome</keyword>
<dbReference type="InterPro" id="IPR049730">
    <property type="entry name" value="SNF2/RAD54-like_C"/>
</dbReference>
<dbReference type="RefSeq" id="WP_273618119.1">
    <property type="nucleotide sequence ID" value="NZ_CP117417.1"/>
</dbReference>
<dbReference type="SUPFAM" id="SSF56024">
    <property type="entry name" value="Phospholipase D/nuclease"/>
    <property type="match status" value="1"/>
</dbReference>
<dbReference type="SUPFAM" id="SSF52540">
    <property type="entry name" value="P-loop containing nucleoside triphosphate hydrolases"/>
    <property type="match status" value="2"/>
</dbReference>
<evidence type="ECO:0000259" key="3">
    <source>
        <dbReference type="PROSITE" id="PS51194"/>
    </source>
</evidence>
<dbReference type="SMART" id="SM00490">
    <property type="entry name" value="HELICc"/>
    <property type="match status" value="1"/>
</dbReference>
<sequence>MPKRSSIRTGSELFIVDNSEDDWKALRYLKDWCEISRSIDIASGFFEVGALLALDGEWQKLEKIRILMGDEVSRRTKRAFAAALSAASNVLDGSLESEKQKNHFLRGVGAIVDALRSGKIECRVYRKDKFHAKAYITHARMEVIGSSALVGSSNFTLPGLTENIELNVQVTGTPVAVLQEWYDEHWEESEDVTPEILKTFERHARQYLPFEIYARSLQQYFLGHEETASEWEKGTSRIFPVLARYQQDGYGGLLKRAEKYGGAFLCDGVGLGKTFIGLMLIERFAVHEKKNVALFVPKSAKTPVWERELRKRLPDVFKGYSRLKIFSHTDLMREKMQEELDRVGEEADVIIIDEAHHFRNTGTKGEDGEVRKSRYWRLYDLAQGKQMFLLTATPINNRLTDFQHMVELFTQHQADHFAGGTLGIHSLPGYIRQLEKKIEAEIYGNRADQGALELNSADVSLRLSADPLFDALVVQRSRSYVKESMKREGDGEVMFPEPRKPTVAEYSVRQTYGKLLDMVAEAFHKRDPLFVLGIYNPYAYYKGDSEEVATALERGRLKQVVALIRTSFLKRFESSADAFRQSCWRLLMKLLAWMEVHCETEHEKAQLHRWKRKHAKLLDYTPQKDMFDDDEAEDDLIPPELLEAVEKLPRKDFKVEEIIDHTLADLEQVADFLYELEKFKPSQDLKLKKLIQLLTKDPVLSKHKVLIFSEFGDTARYVAQQLKDAGIQGVDQIDSGTKGDRATIIQRFAPYYNESSSAEQGDNEIRVLVSTDVLSEGLNLQDATRLINYDLHWNPVRLMQRIGRVDRRMNPQIEARIVANHPDQKDLRGTVAYWNFLPPDDLDELLKLYGKVAHKTLRISKTLGIEGKQLLREDDDYEDLRNFSEQYEGQRSPDEDMHLEWQDLLNATPGLDEQVNAYPNGIFSGKQNLKPGTKQVFFCYARPAHDKAASDASGEDVWTAEAGDVQWYLYDVASGEIREDAPMIIDSIRSTPETPRVTQMEEAKLSDIRIAVEKHIAKSFLRKVQAPLGVKPVLKAWMELN</sequence>
<dbReference type="PROSITE" id="PS51192">
    <property type="entry name" value="HELICASE_ATP_BIND_1"/>
    <property type="match status" value="1"/>
</dbReference>
<evidence type="ECO:0000259" key="2">
    <source>
        <dbReference type="PROSITE" id="PS51192"/>
    </source>
</evidence>
<organism evidence="4 5">
    <name type="scientific">Novosphingobium humi</name>
    <dbReference type="NCBI Taxonomy" id="2282397"/>
    <lineage>
        <taxon>Bacteria</taxon>
        <taxon>Pseudomonadati</taxon>
        <taxon>Pseudomonadota</taxon>
        <taxon>Alphaproteobacteria</taxon>
        <taxon>Sphingomonadales</taxon>
        <taxon>Sphingomonadaceae</taxon>
        <taxon>Novosphingobium</taxon>
    </lineage>
</organism>
<evidence type="ECO:0000313" key="4">
    <source>
        <dbReference type="EMBL" id="WCT77758.1"/>
    </source>
</evidence>
<dbReference type="Proteomes" id="UP001218231">
    <property type="component" value="Chromosome"/>
</dbReference>
<dbReference type="InterPro" id="IPR025202">
    <property type="entry name" value="PLD-like_dom"/>
</dbReference>
<dbReference type="InterPro" id="IPR001650">
    <property type="entry name" value="Helicase_C-like"/>
</dbReference>
<dbReference type="SMART" id="SM00487">
    <property type="entry name" value="DEXDc"/>
    <property type="match status" value="1"/>
</dbReference>
<dbReference type="Gene3D" id="3.30.870.10">
    <property type="entry name" value="Endonuclease Chain A"/>
    <property type="match status" value="1"/>
</dbReference>
<dbReference type="InterPro" id="IPR014001">
    <property type="entry name" value="Helicase_ATP-bd"/>
</dbReference>
<evidence type="ECO:0000256" key="1">
    <source>
        <dbReference type="ARBA" id="ARBA00022801"/>
    </source>
</evidence>
<accession>A0ABY7TWW9</accession>
<gene>
    <name evidence="4" type="ORF">PQ457_01910</name>
</gene>
<dbReference type="InterPro" id="IPR027417">
    <property type="entry name" value="P-loop_NTPase"/>
</dbReference>
<evidence type="ECO:0000313" key="5">
    <source>
        <dbReference type="Proteomes" id="UP001218231"/>
    </source>
</evidence>
<name>A0ABY7TWW9_9SPHN</name>
<dbReference type="Pfam" id="PF13091">
    <property type="entry name" value="PLDc_2"/>
    <property type="match status" value="1"/>
</dbReference>
<dbReference type="PROSITE" id="PS51194">
    <property type="entry name" value="HELICASE_CTER"/>
    <property type="match status" value="1"/>
</dbReference>
<dbReference type="EMBL" id="CP117417">
    <property type="protein sequence ID" value="WCT77758.1"/>
    <property type="molecule type" value="Genomic_DNA"/>
</dbReference>
<dbReference type="Gene3D" id="3.40.50.300">
    <property type="entry name" value="P-loop containing nucleotide triphosphate hydrolases"/>
    <property type="match status" value="2"/>
</dbReference>
<proteinExistence type="predicted"/>
<dbReference type="InterPro" id="IPR006935">
    <property type="entry name" value="Helicase/UvrB_N"/>
</dbReference>
<dbReference type="Pfam" id="PF04851">
    <property type="entry name" value="ResIII"/>
    <property type="match status" value="1"/>
</dbReference>
<keyword evidence="4" id="KW-0347">Helicase</keyword>
<keyword evidence="1" id="KW-0378">Hydrolase</keyword>
<dbReference type="CDD" id="cd18793">
    <property type="entry name" value="SF2_C_SNF"/>
    <property type="match status" value="1"/>
</dbReference>
<reference evidence="4 5" key="1">
    <citation type="submission" date="2023-02" db="EMBL/GenBank/DDBJ databases">
        <title>Genome sequence of Novosphingobium humi KACC 19094.</title>
        <authorList>
            <person name="Kim S."/>
            <person name="Heo J."/>
            <person name="Kwon S.-W."/>
        </authorList>
    </citation>
    <scope>NUCLEOTIDE SEQUENCE [LARGE SCALE GENOMIC DNA]</scope>
    <source>
        <strain evidence="4 5">KACC 19094</strain>
    </source>
</reference>
<protein>
    <submittedName>
        <fullName evidence="4">Helicase-related protein</fullName>
    </submittedName>
</protein>